<dbReference type="EMBL" id="JAUTDP010000013">
    <property type="protein sequence ID" value="KAK3391409.1"/>
    <property type="molecule type" value="Genomic_DNA"/>
</dbReference>
<reference evidence="1" key="2">
    <citation type="submission" date="2023-07" db="EMBL/GenBank/DDBJ databases">
        <authorList>
            <consortium name="Lawrence Berkeley National Laboratory"/>
            <person name="Haridas S."/>
            <person name="Hensen N."/>
            <person name="Bonometti L."/>
            <person name="Westerberg I."/>
            <person name="Brannstrom I.O."/>
            <person name="Guillou S."/>
            <person name="Cros-Aarteil S."/>
            <person name="Calhoun S."/>
            <person name="Kuo A."/>
            <person name="Mondo S."/>
            <person name="Pangilinan J."/>
            <person name="Riley R."/>
            <person name="LaButti K."/>
            <person name="Andreopoulos B."/>
            <person name="Lipzen A."/>
            <person name="Chen C."/>
            <person name="Yanf M."/>
            <person name="Daum C."/>
            <person name="Ng V."/>
            <person name="Clum A."/>
            <person name="Steindorff A."/>
            <person name="Ohm R."/>
            <person name="Martin F."/>
            <person name="Silar P."/>
            <person name="Natvig D."/>
            <person name="Lalanne C."/>
            <person name="Gautier V."/>
            <person name="Ament-velasquez S.L."/>
            <person name="Kruys A."/>
            <person name="Hutchinson M.I."/>
            <person name="Powell A.J."/>
            <person name="Barry K."/>
            <person name="Miller A.N."/>
            <person name="Grigoriev I.V."/>
            <person name="Debuchy R."/>
            <person name="Gladieux P."/>
            <person name="Thoren M.H."/>
            <person name="Johannesson H."/>
        </authorList>
    </citation>
    <scope>NUCLEOTIDE SEQUENCE</scope>
    <source>
        <strain evidence="1">FGSC 1904</strain>
    </source>
</reference>
<gene>
    <name evidence="1" type="ORF">B0T20DRAFT_78495</name>
</gene>
<dbReference type="AlphaFoldDB" id="A0AAE0P113"/>
<dbReference type="Proteomes" id="UP001281003">
    <property type="component" value="Unassembled WGS sequence"/>
</dbReference>
<name>A0AAE0P113_SORBR</name>
<evidence type="ECO:0000313" key="1">
    <source>
        <dbReference type="EMBL" id="KAK3391409.1"/>
    </source>
</evidence>
<proteinExistence type="predicted"/>
<keyword evidence="2" id="KW-1185">Reference proteome</keyword>
<sequence>MPEPEPRDAVAELLAPSFESIIAKGFNEDFPGGDECRVTHFPLDPRTLEVICRLNLPTVEIYRYDGDIEFTDEGVFLQTRFSVSRKEPDNHKESSCYIQVTVVQCKSYLSAIKAMRERLRGKYSWKTYGAPKTGTFGNYALESADGSTLLGVRFTTFFELSVEDDDYDECTCPWISIGRIAATLDKAMRDHEGSMSAVSTSTTEPCNLPDHFTVGEAQLLRFINRPTDCDPSFELEGENAYVVDDHSNIRRGSLDKELKVVFQMKGTAKLTVRTVNKSSLWLTEREFVLEA</sequence>
<accession>A0AAE0P113</accession>
<protein>
    <submittedName>
        <fullName evidence="1">Uncharacterized protein</fullName>
    </submittedName>
</protein>
<evidence type="ECO:0000313" key="2">
    <source>
        <dbReference type="Proteomes" id="UP001281003"/>
    </source>
</evidence>
<reference evidence="1" key="1">
    <citation type="journal article" date="2023" name="Mol. Phylogenet. Evol.">
        <title>Genome-scale phylogeny and comparative genomics of the fungal order Sordariales.</title>
        <authorList>
            <person name="Hensen N."/>
            <person name="Bonometti L."/>
            <person name="Westerberg I."/>
            <person name="Brannstrom I.O."/>
            <person name="Guillou S."/>
            <person name="Cros-Aarteil S."/>
            <person name="Calhoun S."/>
            <person name="Haridas S."/>
            <person name="Kuo A."/>
            <person name="Mondo S."/>
            <person name="Pangilinan J."/>
            <person name="Riley R."/>
            <person name="LaButti K."/>
            <person name="Andreopoulos B."/>
            <person name="Lipzen A."/>
            <person name="Chen C."/>
            <person name="Yan M."/>
            <person name="Daum C."/>
            <person name="Ng V."/>
            <person name="Clum A."/>
            <person name="Steindorff A."/>
            <person name="Ohm R.A."/>
            <person name="Martin F."/>
            <person name="Silar P."/>
            <person name="Natvig D.O."/>
            <person name="Lalanne C."/>
            <person name="Gautier V."/>
            <person name="Ament-Velasquez S.L."/>
            <person name="Kruys A."/>
            <person name="Hutchinson M.I."/>
            <person name="Powell A.J."/>
            <person name="Barry K."/>
            <person name="Miller A.N."/>
            <person name="Grigoriev I.V."/>
            <person name="Debuchy R."/>
            <person name="Gladieux P."/>
            <person name="Hiltunen Thoren M."/>
            <person name="Johannesson H."/>
        </authorList>
    </citation>
    <scope>NUCLEOTIDE SEQUENCE</scope>
    <source>
        <strain evidence="1">FGSC 1904</strain>
    </source>
</reference>
<comment type="caution">
    <text evidence="1">The sequence shown here is derived from an EMBL/GenBank/DDBJ whole genome shotgun (WGS) entry which is preliminary data.</text>
</comment>
<organism evidence="1 2">
    <name type="scientific">Sordaria brevicollis</name>
    <dbReference type="NCBI Taxonomy" id="83679"/>
    <lineage>
        <taxon>Eukaryota</taxon>
        <taxon>Fungi</taxon>
        <taxon>Dikarya</taxon>
        <taxon>Ascomycota</taxon>
        <taxon>Pezizomycotina</taxon>
        <taxon>Sordariomycetes</taxon>
        <taxon>Sordariomycetidae</taxon>
        <taxon>Sordariales</taxon>
        <taxon>Sordariaceae</taxon>
        <taxon>Sordaria</taxon>
    </lineage>
</organism>